<dbReference type="PANTHER" id="PTHR46797:SF1">
    <property type="entry name" value="METHYLPHOSPHONATE SYNTHASE"/>
    <property type="match status" value="1"/>
</dbReference>
<dbReference type="Gene3D" id="1.10.260.40">
    <property type="entry name" value="lambda repressor-like DNA-binding domains"/>
    <property type="match status" value="1"/>
</dbReference>
<dbReference type="PANTHER" id="PTHR46797">
    <property type="entry name" value="HTH-TYPE TRANSCRIPTIONAL REGULATOR"/>
    <property type="match status" value="1"/>
</dbReference>
<dbReference type="SUPFAM" id="SSF51182">
    <property type="entry name" value="RmlC-like cupins"/>
    <property type="match status" value="1"/>
</dbReference>
<sequence length="196" mass="21023">MLEIILSGEQRVGTEAEELGRAIRDRRRGLGLTLESIGRRTGLSKSFLSQLERGLANPTLLTLIRVASALGSTPTAMLGFARAGRAGREEPPPGLPVRRPALPPQRPAPGEGCSHPLTGDGPGRYQVLLCDGTPAHHRRAVAHPGEEFCFVLSGALRVELGHRSLLLRSGESLHFDAATPHRLVAEAAATRFLLTR</sequence>
<dbReference type="CDD" id="cd02209">
    <property type="entry name" value="cupin_XRE_C"/>
    <property type="match status" value="1"/>
</dbReference>
<dbReference type="Pfam" id="PF01381">
    <property type="entry name" value="HTH_3"/>
    <property type="match status" value="1"/>
</dbReference>
<dbReference type="RefSeq" id="WP_345708733.1">
    <property type="nucleotide sequence ID" value="NZ_BAABKV010000001.1"/>
</dbReference>
<dbReference type="Gene3D" id="2.60.120.10">
    <property type="entry name" value="Jelly Rolls"/>
    <property type="match status" value="1"/>
</dbReference>
<accession>A0ABW2FVL0</accession>
<gene>
    <name evidence="4" type="ORF">ACFQMG_12960</name>
</gene>
<dbReference type="InterPro" id="IPR014710">
    <property type="entry name" value="RmlC-like_jellyroll"/>
</dbReference>
<keyword evidence="1" id="KW-0238">DNA-binding</keyword>
<dbReference type="Pfam" id="PF07883">
    <property type="entry name" value="Cupin_2"/>
    <property type="match status" value="1"/>
</dbReference>
<evidence type="ECO:0000256" key="2">
    <source>
        <dbReference type="SAM" id="MobiDB-lite"/>
    </source>
</evidence>
<feature type="region of interest" description="Disordered" evidence="2">
    <location>
        <begin position="84"/>
        <end position="118"/>
    </location>
</feature>
<dbReference type="PROSITE" id="PS50943">
    <property type="entry name" value="HTH_CROC1"/>
    <property type="match status" value="1"/>
</dbReference>
<dbReference type="SUPFAM" id="SSF47413">
    <property type="entry name" value="lambda repressor-like DNA-binding domains"/>
    <property type="match status" value="1"/>
</dbReference>
<dbReference type="Proteomes" id="UP001596435">
    <property type="component" value="Unassembled WGS sequence"/>
</dbReference>
<dbReference type="EMBL" id="JBHTAJ010000020">
    <property type="protein sequence ID" value="MFC7180465.1"/>
    <property type="molecule type" value="Genomic_DNA"/>
</dbReference>
<keyword evidence="5" id="KW-1185">Reference proteome</keyword>
<dbReference type="SMART" id="SM00530">
    <property type="entry name" value="HTH_XRE"/>
    <property type="match status" value="1"/>
</dbReference>
<feature type="domain" description="HTH cro/C1-type" evidence="3">
    <location>
        <begin position="23"/>
        <end position="77"/>
    </location>
</feature>
<dbReference type="CDD" id="cd00093">
    <property type="entry name" value="HTH_XRE"/>
    <property type="match status" value="1"/>
</dbReference>
<protein>
    <submittedName>
        <fullName evidence="4">Helix-turn-helix domain-containing protein</fullName>
    </submittedName>
</protein>
<evidence type="ECO:0000256" key="1">
    <source>
        <dbReference type="ARBA" id="ARBA00023125"/>
    </source>
</evidence>
<dbReference type="InterPro" id="IPR050807">
    <property type="entry name" value="TransReg_Diox_bact_type"/>
</dbReference>
<reference evidence="5" key="1">
    <citation type="journal article" date="2019" name="Int. J. Syst. Evol. Microbiol.">
        <title>The Global Catalogue of Microorganisms (GCM) 10K type strain sequencing project: providing services to taxonomists for standard genome sequencing and annotation.</title>
        <authorList>
            <consortium name="The Broad Institute Genomics Platform"/>
            <consortium name="The Broad Institute Genome Sequencing Center for Infectious Disease"/>
            <person name="Wu L."/>
            <person name="Ma J."/>
        </authorList>
    </citation>
    <scope>NUCLEOTIDE SEQUENCE [LARGE SCALE GENOMIC DNA]</scope>
    <source>
        <strain evidence="5">CGMCC 1.12859</strain>
    </source>
</reference>
<evidence type="ECO:0000313" key="4">
    <source>
        <dbReference type="EMBL" id="MFC7180465.1"/>
    </source>
</evidence>
<dbReference type="InterPro" id="IPR013096">
    <property type="entry name" value="Cupin_2"/>
</dbReference>
<evidence type="ECO:0000259" key="3">
    <source>
        <dbReference type="PROSITE" id="PS50943"/>
    </source>
</evidence>
<dbReference type="InterPro" id="IPR011051">
    <property type="entry name" value="RmlC_Cupin_sf"/>
</dbReference>
<dbReference type="InterPro" id="IPR010982">
    <property type="entry name" value="Lambda_DNA-bd_dom_sf"/>
</dbReference>
<evidence type="ECO:0000313" key="5">
    <source>
        <dbReference type="Proteomes" id="UP001596435"/>
    </source>
</evidence>
<proteinExistence type="predicted"/>
<dbReference type="InterPro" id="IPR001387">
    <property type="entry name" value="Cro/C1-type_HTH"/>
</dbReference>
<organism evidence="4 5">
    <name type="scientific">Kitasatospora paranensis</name>
    <dbReference type="NCBI Taxonomy" id="258053"/>
    <lineage>
        <taxon>Bacteria</taxon>
        <taxon>Bacillati</taxon>
        <taxon>Actinomycetota</taxon>
        <taxon>Actinomycetes</taxon>
        <taxon>Kitasatosporales</taxon>
        <taxon>Streptomycetaceae</taxon>
        <taxon>Kitasatospora</taxon>
    </lineage>
</organism>
<name>A0ABW2FVL0_9ACTN</name>
<comment type="caution">
    <text evidence="4">The sequence shown here is derived from an EMBL/GenBank/DDBJ whole genome shotgun (WGS) entry which is preliminary data.</text>
</comment>